<dbReference type="EnsemblPlants" id="Kaladp0054s0043.1.v1.1">
    <property type="protein sequence ID" value="Kaladp0054s0043.1.v1.1.CDS.1"/>
    <property type="gene ID" value="Kaladp0054s0043.v1.1"/>
</dbReference>
<keyword evidence="1" id="KW-0732">Signal</keyword>
<evidence type="ECO:0000313" key="3">
    <source>
        <dbReference type="Proteomes" id="UP000594263"/>
    </source>
</evidence>
<evidence type="ECO:0008006" key="4">
    <source>
        <dbReference type="Google" id="ProtNLM"/>
    </source>
</evidence>
<evidence type="ECO:0000256" key="1">
    <source>
        <dbReference type="SAM" id="SignalP"/>
    </source>
</evidence>
<protein>
    <recommendedName>
        <fullName evidence="4">Secreted protein</fullName>
    </recommendedName>
</protein>
<keyword evidence="3" id="KW-1185">Reference proteome</keyword>
<proteinExistence type="predicted"/>
<reference evidence="2" key="1">
    <citation type="submission" date="2021-01" db="UniProtKB">
        <authorList>
            <consortium name="EnsemblPlants"/>
        </authorList>
    </citation>
    <scope>IDENTIFICATION</scope>
</reference>
<name>A0A7N0U4W5_KALFE</name>
<dbReference type="Proteomes" id="UP000594263">
    <property type="component" value="Unplaced"/>
</dbReference>
<accession>A0A7N0U4W5</accession>
<sequence length="84" mass="9212">MSTHALWLLGLRTQITPSSLAGSTSPCMCSQVRQQISQTPKVDRRLLYSTVCPEFDSCLYVYSNSSGTSRNVDINGQVNKLPSS</sequence>
<organism evidence="2 3">
    <name type="scientific">Kalanchoe fedtschenkoi</name>
    <name type="common">Lavender scallops</name>
    <name type="synonym">South American air plant</name>
    <dbReference type="NCBI Taxonomy" id="63787"/>
    <lineage>
        <taxon>Eukaryota</taxon>
        <taxon>Viridiplantae</taxon>
        <taxon>Streptophyta</taxon>
        <taxon>Embryophyta</taxon>
        <taxon>Tracheophyta</taxon>
        <taxon>Spermatophyta</taxon>
        <taxon>Magnoliopsida</taxon>
        <taxon>eudicotyledons</taxon>
        <taxon>Gunneridae</taxon>
        <taxon>Pentapetalae</taxon>
        <taxon>Saxifragales</taxon>
        <taxon>Crassulaceae</taxon>
        <taxon>Kalanchoe</taxon>
    </lineage>
</organism>
<dbReference type="Gramene" id="Kaladp0054s0043.1.v1.1">
    <property type="protein sequence ID" value="Kaladp0054s0043.1.v1.1.CDS.1"/>
    <property type="gene ID" value="Kaladp0054s0043.v1.1"/>
</dbReference>
<evidence type="ECO:0000313" key="2">
    <source>
        <dbReference type="EnsemblPlants" id="Kaladp0054s0043.1.v1.1.CDS.1"/>
    </source>
</evidence>
<feature type="chain" id="PRO_5029774202" description="Secreted protein" evidence="1">
    <location>
        <begin position="22"/>
        <end position="84"/>
    </location>
</feature>
<feature type="signal peptide" evidence="1">
    <location>
        <begin position="1"/>
        <end position="21"/>
    </location>
</feature>
<dbReference type="AlphaFoldDB" id="A0A7N0U4W5"/>